<gene>
    <name evidence="2" type="ORF">SAPIO_CDS1837</name>
</gene>
<keyword evidence="1" id="KW-1133">Transmembrane helix</keyword>
<dbReference type="KEGG" id="sapo:SAPIO_CDS1837"/>
<evidence type="ECO:0000313" key="2">
    <source>
        <dbReference type="EMBL" id="KEZ45513.1"/>
    </source>
</evidence>
<name>A0A084GDV1_PSEDA</name>
<dbReference type="VEuPathDB" id="FungiDB:SAPIO_CDS1837"/>
<dbReference type="OrthoDB" id="5428890at2759"/>
<dbReference type="AlphaFoldDB" id="A0A084GDV1"/>
<keyword evidence="3" id="KW-1185">Reference proteome</keyword>
<accession>A0A084GDV1</accession>
<evidence type="ECO:0000256" key="1">
    <source>
        <dbReference type="SAM" id="Phobius"/>
    </source>
</evidence>
<proteinExistence type="predicted"/>
<dbReference type="GeneID" id="27720909"/>
<evidence type="ECO:0000313" key="3">
    <source>
        <dbReference type="Proteomes" id="UP000028545"/>
    </source>
</evidence>
<keyword evidence="1" id="KW-0812">Transmembrane</keyword>
<protein>
    <submittedName>
        <fullName evidence="2">Uncharacterized protein</fullName>
    </submittedName>
</protein>
<organism evidence="2 3">
    <name type="scientific">Pseudallescheria apiosperma</name>
    <name type="common">Scedosporium apiospermum</name>
    <dbReference type="NCBI Taxonomy" id="563466"/>
    <lineage>
        <taxon>Eukaryota</taxon>
        <taxon>Fungi</taxon>
        <taxon>Dikarya</taxon>
        <taxon>Ascomycota</taxon>
        <taxon>Pezizomycotina</taxon>
        <taxon>Sordariomycetes</taxon>
        <taxon>Hypocreomycetidae</taxon>
        <taxon>Microascales</taxon>
        <taxon>Microascaceae</taxon>
        <taxon>Scedosporium</taxon>
    </lineage>
</organism>
<dbReference type="OMA" id="YAICTAN"/>
<dbReference type="RefSeq" id="XP_016645312.1">
    <property type="nucleotide sequence ID" value="XM_016785015.1"/>
</dbReference>
<dbReference type="HOGENOM" id="CLU_025522_0_0_1"/>
<keyword evidence="1" id="KW-0472">Membrane</keyword>
<reference evidence="2 3" key="1">
    <citation type="journal article" date="2014" name="Genome Announc.">
        <title>Draft genome sequence of the pathogenic fungus Scedosporium apiospermum.</title>
        <authorList>
            <person name="Vandeputte P."/>
            <person name="Ghamrawi S."/>
            <person name="Rechenmann M."/>
            <person name="Iltis A."/>
            <person name="Giraud S."/>
            <person name="Fleury M."/>
            <person name="Thornton C."/>
            <person name="Delhaes L."/>
            <person name="Meyer W."/>
            <person name="Papon N."/>
            <person name="Bouchara J.P."/>
        </authorList>
    </citation>
    <scope>NUCLEOTIDE SEQUENCE [LARGE SCALE GENOMIC DNA]</scope>
    <source>
        <strain evidence="2 3">IHEM 14462</strain>
    </source>
</reference>
<sequence length="394" mass="44981">MAQRRRTWHSLSIRGRDLRDTDDDTTNSRDEMIRSLFGLSDEAISVWPGLYAVCDQMEESFRELVAGGDALDLGVINRLVPGSRDNCWQFCRAVIGAVGELQEGEASLEKIYQMLPNRQLSFSAQVGTVERSSQGGRRPVAKMFRDFRLQPQSREADATSHYGPEDQNVLYESSLNYFTLHKIGHVRIEWVNTLIDHLRFDRITKELFPVPGDVFADSPRDDPATVYREVLLSYRLLFGQSSRSRDLARGLLAEAGKKGQDDPFLYAICTANLSRSVWQRFCKFGTRSSSLPPSIFPPYILDVDGSILESDTYSARHDFPVFGNRLLVLQRYSLRQQPSRVRDLWRDRRNPLQWYTFWAVLWVGGLSLILSAVQVGLAAGQLYYASPEARQIRQ</sequence>
<dbReference type="Proteomes" id="UP000028545">
    <property type="component" value="Unassembled WGS sequence"/>
</dbReference>
<feature type="transmembrane region" description="Helical" evidence="1">
    <location>
        <begin position="355"/>
        <end position="377"/>
    </location>
</feature>
<dbReference type="EMBL" id="JOWA01000077">
    <property type="protein sequence ID" value="KEZ45513.1"/>
    <property type="molecule type" value="Genomic_DNA"/>
</dbReference>
<comment type="caution">
    <text evidence="2">The sequence shown here is derived from an EMBL/GenBank/DDBJ whole genome shotgun (WGS) entry which is preliminary data.</text>
</comment>